<keyword evidence="1" id="KW-0812">Transmembrane</keyword>
<protein>
    <submittedName>
        <fullName evidence="2">Uncharacterized protein</fullName>
    </submittedName>
</protein>
<dbReference type="EMBL" id="KZ506624">
    <property type="protein sequence ID" value="PKU38890.1"/>
    <property type="molecule type" value="Genomic_DNA"/>
</dbReference>
<dbReference type="Proteomes" id="UP000233556">
    <property type="component" value="Unassembled WGS sequence"/>
</dbReference>
<organism evidence="2 3">
    <name type="scientific">Limosa lapponica baueri</name>
    <dbReference type="NCBI Taxonomy" id="1758121"/>
    <lineage>
        <taxon>Eukaryota</taxon>
        <taxon>Metazoa</taxon>
        <taxon>Chordata</taxon>
        <taxon>Craniata</taxon>
        <taxon>Vertebrata</taxon>
        <taxon>Euteleostomi</taxon>
        <taxon>Archelosauria</taxon>
        <taxon>Archosauria</taxon>
        <taxon>Dinosauria</taxon>
        <taxon>Saurischia</taxon>
        <taxon>Theropoda</taxon>
        <taxon>Coelurosauria</taxon>
        <taxon>Aves</taxon>
        <taxon>Neognathae</taxon>
        <taxon>Neoaves</taxon>
        <taxon>Charadriiformes</taxon>
        <taxon>Scolopacidae</taxon>
        <taxon>Limosa</taxon>
    </lineage>
</organism>
<evidence type="ECO:0000313" key="3">
    <source>
        <dbReference type="Proteomes" id="UP000233556"/>
    </source>
</evidence>
<gene>
    <name evidence="2" type="ORF">llap_10804</name>
</gene>
<keyword evidence="3" id="KW-1185">Reference proteome</keyword>
<dbReference type="OrthoDB" id="9222777at2759"/>
<reference evidence="3" key="1">
    <citation type="submission" date="2017-11" db="EMBL/GenBank/DDBJ databases">
        <authorList>
            <person name="Lima N.C."/>
            <person name="Parody-Merino A.M."/>
            <person name="Battley P.F."/>
            <person name="Fidler A.E."/>
            <person name="Prosdocimi F."/>
        </authorList>
    </citation>
    <scope>NUCLEOTIDE SEQUENCE [LARGE SCALE GENOMIC DNA]</scope>
</reference>
<sequence>MAADQLSELKDFGAGCGRARAEDLELWSEEVETGRPSLPFCGFSAGGVNVFLVLGISELDTVLHVGSHQSGMEGQNHLPRLAGHSSFDAAQDMVGFSGLQSHQVFDAWEALIIGVATELAFKSCSMCICQGYRQHWRFIIMTQAYQELEFFATKPELNCLKYALGNVSSFAMYLIIPILYILRLCVVPVMVALCADCFAIESSVEYIASADQTVPFAYF</sequence>
<proteinExistence type="predicted"/>
<name>A0A2I0TYI8_LIMLA</name>
<keyword evidence="1" id="KW-0472">Membrane</keyword>
<keyword evidence="1" id="KW-1133">Transmembrane helix</keyword>
<evidence type="ECO:0000256" key="1">
    <source>
        <dbReference type="SAM" id="Phobius"/>
    </source>
</evidence>
<reference evidence="3" key="2">
    <citation type="submission" date="2017-12" db="EMBL/GenBank/DDBJ databases">
        <title>Genome sequence of the Bar-tailed Godwit (Limosa lapponica baueri).</title>
        <authorList>
            <person name="Lima N.C.B."/>
            <person name="Parody-Merino A.M."/>
            <person name="Battley P.F."/>
            <person name="Fidler A.E."/>
            <person name="Prosdocimi F."/>
        </authorList>
    </citation>
    <scope>NUCLEOTIDE SEQUENCE [LARGE SCALE GENOMIC DNA]</scope>
</reference>
<accession>A0A2I0TYI8</accession>
<feature type="transmembrane region" description="Helical" evidence="1">
    <location>
        <begin position="170"/>
        <end position="193"/>
    </location>
</feature>
<evidence type="ECO:0000313" key="2">
    <source>
        <dbReference type="EMBL" id="PKU38890.1"/>
    </source>
</evidence>
<dbReference type="AlphaFoldDB" id="A0A2I0TYI8"/>